<evidence type="ECO:0000256" key="1">
    <source>
        <dbReference type="SAM" id="SignalP"/>
    </source>
</evidence>
<dbReference type="RefSeq" id="WP_182843440.1">
    <property type="nucleotide sequence ID" value="NZ_BAAALP010000016.1"/>
</dbReference>
<keyword evidence="1" id="KW-0732">Signal</keyword>
<evidence type="ECO:0000313" key="3">
    <source>
        <dbReference type="Proteomes" id="UP000572680"/>
    </source>
</evidence>
<name>A0A7W3LMU9_ACTNM</name>
<comment type="caution">
    <text evidence="2">The sequence shown here is derived from an EMBL/GenBank/DDBJ whole genome shotgun (WGS) entry which is preliminary data.</text>
</comment>
<evidence type="ECO:0000313" key="2">
    <source>
        <dbReference type="EMBL" id="MBA8951053.1"/>
    </source>
</evidence>
<evidence type="ECO:0008006" key="4">
    <source>
        <dbReference type="Google" id="ProtNLM"/>
    </source>
</evidence>
<feature type="chain" id="PRO_5031145845" description="Porin" evidence="1">
    <location>
        <begin position="28"/>
        <end position="63"/>
    </location>
</feature>
<protein>
    <recommendedName>
        <fullName evidence="4">Porin</fullName>
    </recommendedName>
</protein>
<dbReference type="AlphaFoldDB" id="A0A7W3LMU9"/>
<dbReference type="EMBL" id="JACJIA010000003">
    <property type="protein sequence ID" value="MBA8951053.1"/>
    <property type="molecule type" value="Genomic_DNA"/>
</dbReference>
<dbReference type="Proteomes" id="UP000572680">
    <property type="component" value="Unassembled WGS sequence"/>
</dbReference>
<proteinExistence type="predicted"/>
<sequence length="63" mass="6302">MKKILLYSVTGGALALAGLGLATPAAAAEPRSTSVAAKECPPGYLWHPFQGCIPVPPGPDGVS</sequence>
<reference evidence="2 3" key="1">
    <citation type="submission" date="2020-08" db="EMBL/GenBank/DDBJ databases">
        <title>Genomic Encyclopedia of Type Strains, Phase IV (KMG-IV): sequencing the most valuable type-strain genomes for metagenomic binning, comparative biology and taxonomic classification.</title>
        <authorList>
            <person name="Goeker M."/>
        </authorList>
    </citation>
    <scope>NUCLEOTIDE SEQUENCE [LARGE SCALE GENOMIC DNA]</scope>
    <source>
        <strain evidence="2 3">DSM 44197</strain>
    </source>
</reference>
<gene>
    <name evidence="2" type="ORF">HNR61_002684</name>
</gene>
<organism evidence="2 3">
    <name type="scientific">Actinomadura namibiensis</name>
    <dbReference type="NCBI Taxonomy" id="182080"/>
    <lineage>
        <taxon>Bacteria</taxon>
        <taxon>Bacillati</taxon>
        <taxon>Actinomycetota</taxon>
        <taxon>Actinomycetes</taxon>
        <taxon>Streptosporangiales</taxon>
        <taxon>Thermomonosporaceae</taxon>
        <taxon>Actinomadura</taxon>
    </lineage>
</organism>
<accession>A0A7W3LMU9</accession>
<keyword evidence="3" id="KW-1185">Reference proteome</keyword>
<feature type="signal peptide" evidence="1">
    <location>
        <begin position="1"/>
        <end position="27"/>
    </location>
</feature>